<protein>
    <recommendedName>
        <fullName evidence="4">Periplasmic binding protein domain-containing protein</fullName>
    </recommendedName>
</protein>
<evidence type="ECO:0000256" key="3">
    <source>
        <dbReference type="SAM" id="SignalP"/>
    </source>
</evidence>
<organism evidence="5 6">
    <name type="scientific">Labrys miyagiensis</name>
    <dbReference type="NCBI Taxonomy" id="346912"/>
    <lineage>
        <taxon>Bacteria</taxon>
        <taxon>Pseudomonadati</taxon>
        <taxon>Pseudomonadota</taxon>
        <taxon>Alphaproteobacteria</taxon>
        <taxon>Hyphomicrobiales</taxon>
        <taxon>Xanthobacteraceae</taxon>
        <taxon>Labrys</taxon>
    </lineage>
</organism>
<proteinExistence type="inferred from homology"/>
<comment type="subcellular location">
    <subcellularLocation>
        <location evidence="1">Periplasm</location>
    </subcellularLocation>
</comment>
<evidence type="ECO:0000256" key="1">
    <source>
        <dbReference type="ARBA" id="ARBA00004418"/>
    </source>
</evidence>
<dbReference type="InterPro" id="IPR028082">
    <property type="entry name" value="Peripla_BP_I"/>
</dbReference>
<evidence type="ECO:0000256" key="2">
    <source>
        <dbReference type="ARBA" id="ARBA00007639"/>
    </source>
</evidence>
<dbReference type="PANTHER" id="PTHR30036:SF7">
    <property type="entry name" value="ABC TRANSPORTER PERIPLASMIC-BINDING PROTEIN YPHF"/>
    <property type="match status" value="1"/>
</dbReference>
<dbReference type="CDD" id="cd01536">
    <property type="entry name" value="PBP1_ABC_sugar_binding-like"/>
    <property type="match status" value="1"/>
</dbReference>
<comment type="similarity">
    <text evidence="2">Belongs to the bacterial solute-binding protein 2 family.</text>
</comment>
<evidence type="ECO:0000313" key="5">
    <source>
        <dbReference type="EMBL" id="GLS19474.1"/>
    </source>
</evidence>
<dbReference type="PANTHER" id="PTHR30036">
    <property type="entry name" value="D-XYLOSE-BINDING PERIPLASMIC PROTEIN"/>
    <property type="match status" value="1"/>
</dbReference>
<dbReference type="Pfam" id="PF13407">
    <property type="entry name" value="Peripla_BP_4"/>
    <property type="match status" value="1"/>
</dbReference>
<evidence type="ECO:0000313" key="6">
    <source>
        <dbReference type="Proteomes" id="UP001156882"/>
    </source>
</evidence>
<accession>A0ABQ6CI78</accession>
<sequence length="327" mass="34233">MRFRTIRCGVAAAVLLAATAVPAFADGKPKALMLFSYLGDQSYVRQYNVALGRAKLINDVQIDVKSGTSRGDVNFFIQAINNATTDGYKVIAVNTGATSQELVAALNEATKAGVKVISFDGAPPPIDQLTAQVNYDPIAAEKEVVGEFVKLLPKGGEIGAIRCIAGLSDTDAFINAFKDAIKDTNLKIVAEGDARCDPNNSRTIAEGMLNAHPNLVAIYDIFDVSAQGTSQALQAADSKVILGSIGGQQYALKAIAAGDANWKFTVPYPFEVIAKTATDTTAALARGESVPAKVVVPAQPVQTSENAGQMVKTVSDVVAGNVDAIVK</sequence>
<dbReference type="EMBL" id="BSPC01000023">
    <property type="protein sequence ID" value="GLS19474.1"/>
    <property type="molecule type" value="Genomic_DNA"/>
</dbReference>
<reference evidence="6" key="1">
    <citation type="journal article" date="2019" name="Int. J. Syst. Evol. Microbiol.">
        <title>The Global Catalogue of Microorganisms (GCM) 10K type strain sequencing project: providing services to taxonomists for standard genome sequencing and annotation.</title>
        <authorList>
            <consortium name="The Broad Institute Genomics Platform"/>
            <consortium name="The Broad Institute Genome Sequencing Center for Infectious Disease"/>
            <person name="Wu L."/>
            <person name="Ma J."/>
        </authorList>
    </citation>
    <scope>NUCLEOTIDE SEQUENCE [LARGE SCALE GENOMIC DNA]</scope>
    <source>
        <strain evidence="6">NBRC 101365</strain>
    </source>
</reference>
<keyword evidence="6" id="KW-1185">Reference proteome</keyword>
<comment type="caution">
    <text evidence="5">The sequence shown here is derived from an EMBL/GenBank/DDBJ whole genome shotgun (WGS) entry which is preliminary data.</text>
</comment>
<gene>
    <name evidence="5" type="ORF">GCM10007874_24910</name>
</gene>
<dbReference type="InterPro" id="IPR050555">
    <property type="entry name" value="Bact_Solute-Bind_Prot2"/>
</dbReference>
<feature type="signal peptide" evidence="3">
    <location>
        <begin position="1"/>
        <end position="25"/>
    </location>
</feature>
<dbReference type="SUPFAM" id="SSF53822">
    <property type="entry name" value="Periplasmic binding protein-like I"/>
    <property type="match status" value="1"/>
</dbReference>
<dbReference type="Proteomes" id="UP001156882">
    <property type="component" value="Unassembled WGS sequence"/>
</dbReference>
<evidence type="ECO:0000259" key="4">
    <source>
        <dbReference type="Pfam" id="PF13407"/>
    </source>
</evidence>
<keyword evidence="3" id="KW-0732">Signal</keyword>
<feature type="chain" id="PRO_5046614261" description="Periplasmic binding protein domain-containing protein" evidence="3">
    <location>
        <begin position="26"/>
        <end position="327"/>
    </location>
</feature>
<dbReference type="Gene3D" id="3.40.50.2300">
    <property type="match status" value="2"/>
</dbReference>
<feature type="domain" description="Periplasmic binding protein" evidence="4">
    <location>
        <begin position="61"/>
        <end position="288"/>
    </location>
</feature>
<dbReference type="InterPro" id="IPR025997">
    <property type="entry name" value="SBP_2_dom"/>
</dbReference>
<name>A0ABQ6CI78_9HYPH</name>
<dbReference type="RefSeq" id="WP_284312418.1">
    <property type="nucleotide sequence ID" value="NZ_BSPC01000023.1"/>
</dbReference>